<gene>
    <name evidence="2" type="ORF">AWH48_13270</name>
</gene>
<comment type="caution">
    <text evidence="2">The sequence shown here is derived from an EMBL/GenBank/DDBJ whole genome shotgun (WGS) entry which is preliminary data.</text>
</comment>
<feature type="domain" description="SGNH hydrolase-type esterase" evidence="1">
    <location>
        <begin position="8"/>
        <end position="194"/>
    </location>
</feature>
<organism evidence="2 3">
    <name type="scientific">Domibacillus aminovorans</name>
    <dbReference type="NCBI Taxonomy" id="29332"/>
    <lineage>
        <taxon>Bacteria</taxon>
        <taxon>Bacillati</taxon>
        <taxon>Bacillota</taxon>
        <taxon>Bacilli</taxon>
        <taxon>Bacillales</taxon>
        <taxon>Bacillaceae</taxon>
        <taxon>Domibacillus</taxon>
    </lineage>
</organism>
<accession>A0A177KI22</accession>
<protein>
    <recommendedName>
        <fullName evidence="1">SGNH hydrolase-type esterase domain-containing protein</fullName>
    </recommendedName>
</protein>
<dbReference type="PANTHER" id="PTHR30383">
    <property type="entry name" value="THIOESTERASE 1/PROTEASE 1/LYSOPHOSPHOLIPASE L1"/>
    <property type="match status" value="1"/>
</dbReference>
<dbReference type="OrthoDB" id="26855at2"/>
<dbReference type="PANTHER" id="PTHR30383:SF27">
    <property type="entry name" value="SPORE GERMINATION LIPASE LIPC"/>
    <property type="match status" value="1"/>
</dbReference>
<evidence type="ECO:0000313" key="2">
    <source>
        <dbReference type="EMBL" id="OAH52777.1"/>
    </source>
</evidence>
<reference evidence="2 3" key="1">
    <citation type="submission" date="2016-01" db="EMBL/GenBank/DDBJ databases">
        <title>Investigation of taxonomic status of Bacillus aminovorans.</title>
        <authorList>
            <person name="Verma A."/>
            <person name="Pal Y."/>
            <person name="Krishnamurthi S."/>
        </authorList>
    </citation>
    <scope>NUCLEOTIDE SEQUENCE [LARGE SCALE GENOMIC DNA]</scope>
    <source>
        <strain evidence="2 3">DSM 4337</strain>
    </source>
</reference>
<evidence type="ECO:0000313" key="3">
    <source>
        <dbReference type="Proteomes" id="UP000077271"/>
    </source>
</evidence>
<dbReference type="InterPro" id="IPR051532">
    <property type="entry name" value="Ester_Hydrolysis_Enzymes"/>
</dbReference>
<dbReference type="SUPFAM" id="SSF52266">
    <property type="entry name" value="SGNH hydrolase"/>
    <property type="match status" value="1"/>
</dbReference>
<sequence length="211" mass="23820">MYPLHYLALGDSLTVGVGVPTFDQGFVEHYVCLSKQTLKKCIQYKKYARSGATTGDVLNMLNSPIVTEYVKYADVITITAGGNDLLNAAKIFMQTGNEKIISNVLEQSQNNYSSIMKRIHHMDKQKDFIIRLTNLYNPFPNIPMGEEGIKTFNSLIDNFSQYKNVKVADIYSIFKGNEKALLTRGGIHPNSRGYYQMALAFHKLGYFPLAR</sequence>
<proteinExistence type="predicted"/>
<name>A0A177KI22_9BACI</name>
<dbReference type="Pfam" id="PF13472">
    <property type="entry name" value="Lipase_GDSL_2"/>
    <property type="match status" value="1"/>
</dbReference>
<dbReference type="RefSeq" id="WP_018393212.1">
    <property type="nucleotide sequence ID" value="NZ_LQWZ01000037.1"/>
</dbReference>
<dbReference type="Proteomes" id="UP000077271">
    <property type="component" value="Unassembled WGS sequence"/>
</dbReference>
<dbReference type="Gene3D" id="3.40.50.1110">
    <property type="entry name" value="SGNH hydrolase"/>
    <property type="match status" value="1"/>
</dbReference>
<dbReference type="AlphaFoldDB" id="A0A177KI22"/>
<evidence type="ECO:0000259" key="1">
    <source>
        <dbReference type="Pfam" id="PF13472"/>
    </source>
</evidence>
<dbReference type="InterPro" id="IPR036514">
    <property type="entry name" value="SGNH_hydro_sf"/>
</dbReference>
<dbReference type="GO" id="GO:0004622">
    <property type="term" value="F:phosphatidylcholine lysophospholipase activity"/>
    <property type="evidence" value="ECO:0007669"/>
    <property type="project" value="TreeGrafter"/>
</dbReference>
<dbReference type="EMBL" id="LQWZ01000037">
    <property type="protein sequence ID" value="OAH52777.1"/>
    <property type="molecule type" value="Genomic_DNA"/>
</dbReference>
<dbReference type="InterPro" id="IPR013830">
    <property type="entry name" value="SGNH_hydro"/>
</dbReference>